<dbReference type="EMBL" id="GBXM01025751">
    <property type="protein sequence ID" value="JAH82826.1"/>
    <property type="molecule type" value="Transcribed_RNA"/>
</dbReference>
<protein>
    <submittedName>
        <fullName evidence="1">Uncharacterized protein</fullName>
    </submittedName>
</protein>
<accession>A0A0E9VXQ9</accession>
<name>A0A0E9VXQ9_ANGAN</name>
<proteinExistence type="predicted"/>
<dbReference type="AlphaFoldDB" id="A0A0E9VXQ9"/>
<dbReference type="EMBL" id="GBXM01027688">
    <property type="protein sequence ID" value="JAH80889.1"/>
    <property type="molecule type" value="Transcribed_RNA"/>
</dbReference>
<evidence type="ECO:0000313" key="1">
    <source>
        <dbReference type="EMBL" id="JAH82826.1"/>
    </source>
</evidence>
<reference evidence="1" key="1">
    <citation type="submission" date="2014-11" db="EMBL/GenBank/DDBJ databases">
        <authorList>
            <person name="Amaro Gonzalez C."/>
        </authorList>
    </citation>
    <scope>NUCLEOTIDE SEQUENCE</scope>
</reference>
<reference evidence="1" key="2">
    <citation type="journal article" date="2015" name="Fish Shellfish Immunol.">
        <title>Early steps in the European eel (Anguilla anguilla)-Vibrio vulnificus interaction in the gills: Role of the RtxA13 toxin.</title>
        <authorList>
            <person name="Callol A."/>
            <person name="Pajuelo D."/>
            <person name="Ebbesson L."/>
            <person name="Teles M."/>
            <person name="MacKenzie S."/>
            <person name="Amaro C."/>
        </authorList>
    </citation>
    <scope>NUCLEOTIDE SEQUENCE</scope>
</reference>
<organism evidence="1">
    <name type="scientific">Anguilla anguilla</name>
    <name type="common">European freshwater eel</name>
    <name type="synonym">Muraena anguilla</name>
    <dbReference type="NCBI Taxonomy" id="7936"/>
    <lineage>
        <taxon>Eukaryota</taxon>
        <taxon>Metazoa</taxon>
        <taxon>Chordata</taxon>
        <taxon>Craniata</taxon>
        <taxon>Vertebrata</taxon>
        <taxon>Euteleostomi</taxon>
        <taxon>Actinopterygii</taxon>
        <taxon>Neopterygii</taxon>
        <taxon>Teleostei</taxon>
        <taxon>Anguilliformes</taxon>
        <taxon>Anguillidae</taxon>
        <taxon>Anguilla</taxon>
    </lineage>
</organism>
<sequence>MQLKKNSVHHIQEILRYGKYDHLNFM</sequence>